<comment type="catalytic activity">
    <reaction evidence="1">
        <text>ATP + protein L-histidine = ADP + protein N-phospho-L-histidine.</text>
        <dbReference type="EC" id="2.7.13.3"/>
    </reaction>
</comment>
<dbReference type="InterPro" id="IPR022510">
    <property type="entry name" value="Sortase_His-kinase"/>
</dbReference>
<evidence type="ECO:0000256" key="6">
    <source>
        <dbReference type="ARBA" id="ARBA00022679"/>
    </source>
</evidence>
<accession>A0ABT7T0C6</accession>
<evidence type="ECO:0000313" key="18">
    <source>
        <dbReference type="Proteomes" id="UP001234343"/>
    </source>
</evidence>
<keyword evidence="5" id="KW-0597">Phosphoprotein</keyword>
<evidence type="ECO:0000256" key="10">
    <source>
        <dbReference type="ARBA" id="ARBA00022840"/>
    </source>
</evidence>
<evidence type="ECO:0000256" key="12">
    <source>
        <dbReference type="ARBA" id="ARBA00023012"/>
    </source>
</evidence>
<evidence type="ECO:0000256" key="7">
    <source>
        <dbReference type="ARBA" id="ARBA00022692"/>
    </source>
</evidence>
<evidence type="ECO:0000256" key="4">
    <source>
        <dbReference type="ARBA" id="ARBA00022475"/>
    </source>
</evidence>
<dbReference type="PROSITE" id="PS50109">
    <property type="entry name" value="HIS_KIN"/>
    <property type="match status" value="1"/>
</dbReference>
<keyword evidence="10" id="KW-0067">ATP-binding</keyword>
<dbReference type="PANTHER" id="PTHR45528:SF1">
    <property type="entry name" value="SENSOR HISTIDINE KINASE CPXA"/>
    <property type="match status" value="1"/>
</dbReference>
<dbReference type="SMART" id="SM00388">
    <property type="entry name" value="HisKA"/>
    <property type="match status" value="1"/>
</dbReference>
<evidence type="ECO:0000256" key="13">
    <source>
        <dbReference type="ARBA" id="ARBA00023136"/>
    </source>
</evidence>
<keyword evidence="8" id="KW-0547">Nucleotide-binding</keyword>
<gene>
    <name evidence="17" type="primary">pdsS</name>
    <name evidence="17" type="ORF">QTP81_11765</name>
</gene>
<evidence type="ECO:0000256" key="2">
    <source>
        <dbReference type="ARBA" id="ARBA00004651"/>
    </source>
</evidence>
<dbReference type="EMBL" id="JAUCBP010000010">
    <property type="protein sequence ID" value="MDM7861272.1"/>
    <property type="molecule type" value="Genomic_DNA"/>
</dbReference>
<comment type="caution">
    <text evidence="17">The sequence shown here is derived from an EMBL/GenBank/DDBJ whole genome shotgun (WGS) entry which is preliminary data.</text>
</comment>
<dbReference type="Gene3D" id="2.60.40.1190">
    <property type="match status" value="1"/>
</dbReference>
<dbReference type="NCBIfam" id="TIGR03785">
    <property type="entry name" value="marine_sort_HK"/>
    <property type="match status" value="1"/>
</dbReference>
<dbReference type="SUPFAM" id="SSF47384">
    <property type="entry name" value="Homodimeric domain of signal transducing histidine kinase"/>
    <property type="match status" value="1"/>
</dbReference>
<keyword evidence="4" id="KW-1003">Cell membrane</keyword>
<evidence type="ECO:0000259" key="15">
    <source>
        <dbReference type="PROSITE" id="PS50109"/>
    </source>
</evidence>
<feature type="transmembrane region" description="Helical" evidence="14">
    <location>
        <begin position="7"/>
        <end position="28"/>
    </location>
</feature>
<dbReference type="InterPro" id="IPR036890">
    <property type="entry name" value="HATPase_C_sf"/>
</dbReference>
<comment type="subcellular location">
    <subcellularLocation>
        <location evidence="2">Cell membrane</location>
        <topology evidence="2">Multi-pass membrane protein</topology>
    </subcellularLocation>
</comment>
<keyword evidence="13 14" id="KW-0472">Membrane</keyword>
<dbReference type="GO" id="GO:0016301">
    <property type="term" value="F:kinase activity"/>
    <property type="evidence" value="ECO:0007669"/>
    <property type="project" value="UniProtKB-KW"/>
</dbReference>
<sequence length="719" mass="80133">MRIPIRAQLLVMSLFLTAIPIIGYQYVWELESYLRAGQEQTMIGTARAVASALHERQTLFDSPATQRETVRPGTDLYAVPIRAPIVLDGKFNDWQDAEPLVRHYDERYRIDDTDDPFAQPVSLRFDHAVGRYQQFVYAMFAVKDNVWIPRGANARGIENNDHLLIAMSDSEGNIQRFAIAPRAGGWVNGFRLEPQPNSYEVLGNETQIQGQWVATEDGYNIEIRFPFAMTGGDLAFALVDVDESIRATPVSIIGTANPNQQNELGTIASQSTAIEELLRSLQYARSRVWVVDKHLRVLARAGDIQQAEGLRATRRSSGAPQWWQYIEREYLLPLYYTVLTRPSNDFIDELANAFALQGTDIANALDGNADALWRLSPDNKAVILSAAHPIYVDQKVIGAVIVEQTTNGIRTLRNQALEQLFHGMLAIMIVAVLVILLFATRISNRIRRLRDDTEAVIDASGKIVGELKPMRRYDEIGDLSASFSRVLERLTHYTQYLENMASRLSHELRTPVAIVRSSLDNLAVIQTDESEKAYTERALTGIERLSKILTRMSEATRLEASLASVQKLAFNLKDVVSVCCESYTAIYPSHSIELKISAEKATVTGAPDLLAQLLDKVVANAVEFSHSNTAIGLHLWTEQQTAFVSITNQGQLLPAGMEKDVFQSMVSVREQATQQEDVHLGLGLYIARTIAEFHGGTITIDNLPDHTGVCVILSLPLSN</sequence>
<dbReference type="PROSITE" id="PS50885">
    <property type="entry name" value="HAMP"/>
    <property type="match status" value="1"/>
</dbReference>
<dbReference type="PANTHER" id="PTHR45528">
    <property type="entry name" value="SENSOR HISTIDINE KINASE CPXA"/>
    <property type="match status" value="1"/>
</dbReference>
<evidence type="ECO:0000256" key="3">
    <source>
        <dbReference type="ARBA" id="ARBA00012438"/>
    </source>
</evidence>
<dbReference type="SMART" id="SM00387">
    <property type="entry name" value="HATPase_c"/>
    <property type="match status" value="1"/>
</dbReference>
<keyword evidence="12" id="KW-0902">Two-component regulatory system</keyword>
<feature type="domain" description="Histidine kinase" evidence="15">
    <location>
        <begin position="503"/>
        <end position="719"/>
    </location>
</feature>
<keyword evidence="18" id="KW-1185">Reference proteome</keyword>
<dbReference type="InterPro" id="IPR003661">
    <property type="entry name" value="HisK_dim/P_dom"/>
</dbReference>
<evidence type="ECO:0000256" key="11">
    <source>
        <dbReference type="ARBA" id="ARBA00022989"/>
    </source>
</evidence>
<keyword evidence="6" id="KW-0808">Transferase</keyword>
<name>A0ABT7T0C6_9ALTE</name>
<dbReference type="Gene3D" id="1.10.287.130">
    <property type="match status" value="1"/>
</dbReference>
<protein>
    <recommendedName>
        <fullName evidence="3">histidine kinase</fullName>
        <ecNumber evidence="3">2.7.13.3</ecNumber>
    </recommendedName>
</protein>
<keyword evidence="11 14" id="KW-1133">Transmembrane helix</keyword>
<dbReference type="RefSeq" id="WP_289365714.1">
    <property type="nucleotide sequence ID" value="NZ_JAUCBP010000010.1"/>
</dbReference>
<dbReference type="InterPro" id="IPR050398">
    <property type="entry name" value="HssS/ArlS-like"/>
</dbReference>
<dbReference type="InterPro" id="IPR003594">
    <property type="entry name" value="HATPase_dom"/>
</dbReference>
<keyword evidence="7 14" id="KW-0812">Transmembrane</keyword>
<organism evidence="17 18">
    <name type="scientific">Alteromonas arenosi</name>
    <dbReference type="NCBI Taxonomy" id="3055817"/>
    <lineage>
        <taxon>Bacteria</taxon>
        <taxon>Pseudomonadati</taxon>
        <taxon>Pseudomonadota</taxon>
        <taxon>Gammaproteobacteria</taxon>
        <taxon>Alteromonadales</taxon>
        <taxon>Alteromonadaceae</taxon>
        <taxon>Alteromonas/Salinimonas group</taxon>
        <taxon>Alteromonas</taxon>
    </lineage>
</organism>
<dbReference type="SUPFAM" id="SSF55874">
    <property type="entry name" value="ATPase domain of HSP90 chaperone/DNA topoisomerase II/histidine kinase"/>
    <property type="match status" value="1"/>
</dbReference>
<feature type="transmembrane region" description="Helical" evidence="14">
    <location>
        <begin position="420"/>
        <end position="440"/>
    </location>
</feature>
<dbReference type="Pfam" id="PF02518">
    <property type="entry name" value="HATPase_c"/>
    <property type="match status" value="1"/>
</dbReference>
<dbReference type="InterPro" id="IPR003660">
    <property type="entry name" value="HAMP_dom"/>
</dbReference>
<evidence type="ECO:0000313" key="17">
    <source>
        <dbReference type="EMBL" id="MDM7861272.1"/>
    </source>
</evidence>
<dbReference type="CDD" id="cd00075">
    <property type="entry name" value="HATPase"/>
    <property type="match status" value="1"/>
</dbReference>
<dbReference type="Pfam" id="PF00512">
    <property type="entry name" value="HisKA"/>
    <property type="match status" value="1"/>
</dbReference>
<dbReference type="InterPro" id="IPR005467">
    <property type="entry name" value="His_kinase_dom"/>
</dbReference>
<evidence type="ECO:0000256" key="5">
    <source>
        <dbReference type="ARBA" id="ARBA00022553"/>
    </source>
</evidence>
<evidence type="ECO:0000256" key="1">
    <source>
        <dbReference type="ARBA" id="ARBA00000085"/>
    </source>
</evidence>
<reference evidence="17 18" key="1">
    <citation type="submission" date="2023-06" db="EMBL/GenBank/DDBJ databases">
        <title>Alteromonas sp. ASW11-36 isolated from intertidal sand.</title>
        <authorList>
            <person name="Li Y."/>
        </authorList>
    </citation>
    <scope>NUCLEOTIDE SEQUENCE [LARGE SCALE GENOMIC DNA]</scope>
    <source>
        <strain evidence="17 18">ASW11-36</strain>
    </source>
</reference>
<feature type="domain" description="HAMP" evidence="16">
    <location>
        <begin position="440"/>
        <end position="495"/>
    </location>
</feature>
<proteinExistence type="predicted"/>
<evidence type="ECO:0000259" key="16">
    <source>
        <dbReference type="PROSITE" id="PS50885"/>
    </source>
</evidence>
<dbReference type="Proteomes" id="UP001234343">
    <property type="component" value="Unassembled WGS sequence"/>
</dbReference>
<keyword evidence="9 17" id="KW-0418">Kinase</keyword>
<dbReference type="EC" id="2.7.13.3" evidence="3"/>
<evidence type="ECO:0000256" key="14">
    <source>
        <dbReference type="SAM" id="Phobius"/>
    </source>
</evidence>
<dbReference type="CDD" id="cd09622">
    <property type="entry name" value="CBM9_like_HisKa"/>
    <property type="match status" value="1"/>
</dbReference>
<dbReference type="InterPro" id="IPR036097">
    <property type="entry name" value="HisK_dim/P_sf"/>
</dbReference>
<dbReference type="Gene3D" id="3.30.565.10">
    <property type="entry name" value="Histidine kinase-like ATPase, C-terminal domain"/>
    <property type="match status" value="1"/>
</dbReference>
<evidence type="ECO:0000256" key="9">
    <source>
        <dbReference type="ARBA" id="ARBA00022777"/>
    </source>
</evidence>
<dbReference type="Gene3D" id="6.10.340.10">
    <property type="match status" value="1"/>
</dbReference>
<dbReference type="SUPFAM" id="SSF49344">
    <property type="entry name" value="CBD9-like"/>
    <property type="match status" value="1"/>
</dbReference>
<dbReference type="CDD" id="cd00082">
    <property type="entry name" value="HisKA"/>
    <property type="match status" value="1"/>
</dbReference>
<evidence type="ECO:0000256" key="8">
    <source>
        <dbReference type="ARBA" id="ARBA00022741"/>
    </source>
</evidence>